<evidence type="ECO:0000259" key="1">
    <source>
        <dbReference type="PROSITE" id="PS50191"/>
    </source>
</evidence>
<accession>A0A8X6F5P9</accession>
<dbReference type="GO" id="GO:1902936">
    <property type="term" value="F:phosphatidylinositol bisphosphate binding"/>
    <property type="evidence" value="ECO:0007669"/>
    <property type="project" value="TreeGrafter"/>
</dbReference>
<dbReference type="OrthoDB" id="6409633at2759"/>
<dbReference type="PRINTS" id="PR00180">
    <property type="entry name" value="CRETINALDHBP"/>
</dbReference>
<dbReference type="Gene3D" id="1.10.8.20">
    <property type="entry name" value="N-terminal domain of phosphatidylinositol transfer protein sec14p"/>
    <property type="match status" value="1"/>
</dbReference>
<dbReference type="Pfam" id="PF00650">
    <property type="entry name" value="CRAL_TRIO"/>
    <property type="match status" value="1"/>
</dbReference>
<evidence type="ECO:0000313" key="3">
    <source>
        <dbReference type="Proteomes" id="UP000887116"/>
    </source>
</evidence>
<name>A0A8X6F5P9_TRICU</name>
<dbReference type="PROSITE" id="PS50191">
    <property type="entry name" value="CRAL_TRIO"/>
    <property type="match status" value="1"/>
</dbReference>
<dbReference type="SUPFAM" id="SSF52087">
    <property type="entry name" value="CRAL/TRIO domain"/>
    <property type="match status" value="1"/>
</dbReference>
<dbReference type="InterPro" id="IPR036865">
    <property type="entry name" value="CRAL-TRIO_dom_sf"/>
</dbReference>
<dbReference type="PANTHER" id="PTHR10174">
    <property type="entry name" value="ALPHA-TOCOPHEROL TRANSFER PROTEIN-RELATED"/>
    <property type="match status" value="1"/>
</dbReference>
<dbReference type="Gene3D" id="3.40.525.10">
    <property type="entry name" value="CRAL-TRIO lipid binding domain"/>
    <property type="match status" value="1"/>
</dbReference>
<dbReference type="SMART" id="SM00516">
    <property type="entry name" value="SEC14"/>
    <property type="match status" value="1"/>
</dbReference>
<dbReference type="InterPro" id="IPR036273">
    <property type="entry name" value="CRAL/TRIO_N_dom_sf"/>
</dbReference>
<organism evidence="2 3">
    <name type="scientific">Trichonephila clavata</name>
    <name type="common">Joro spider</name>
    <name type="synonym">Nephila clavata</name>
    <dbReference type="NCBI Taxonomy" id="2740835"/>
    <lineage>
        <taxon>Eukaryota</taxon>
        <taxon>Metazoa</taxon>
        <taxon>Ecdysozoa</taxon>
        <taxon>Arthropoda</taxon>
        <taxon>Chelicerata</taxon>
        <taxon>Arachnida</taxon>
        <taxon>Araneae</taxon>
        <taxon>Araneomorphae</taxon>
        <taxon>Entelegynae</taxon>
        <taxon>Araneoidea</taxon>
        <taxon>Nephilidae</taxon>
        <taxon>Trichonephila</taxon>
    </lineage>
</organism>
<dbReference type="GO" id="GO:0016020">
    <property type="term" value="C:membrane"/>
    <property type="evidence" value="ECO:0007669"/>
    <property type="project" value="TreeGrafter"/>
</dbReference>
<dbReference type="InterPro" id="IPR001251">
    <property type="entry name" value="CRAL-TRIO_dom"/>
</dbReference>
<protein>
    <submittedName>
        <fullName evidence="2">Clavesin-1</fullName>
    </submittedName>
</protein>
<dbReference type="AlphaFoldDB" id="A0A8X6F5P9"/>
<dbReference type="Proteomes" id="UP000887116">
    <property type="component" value="Unassembled WGS sequence"/>
</dbReference>
<gene>
    <name evidence="2" type="primary">CLVS1</name>
    <name evidence="2" type="ORF">TNCT_129581</name>
</gene>
<dbReference type="PANTHER" id="PTHR10174:SF130">
    <property type="entry name" value="ALPHA-TOCOPHEROL TRANSFER PROTEIN-LIKE"/>
    <property type="match status" value="1"/>
</dbReference>
<feature type="domain" description="CRAL-TRIO" evidence="1">
    <location>
        <begin position="91"/>
        <end position="257"/>
    </location>
</feature>
<sequence>MALLPFWTKELTPEIVKKAESELGETPEVRKKSLEALRKLIESEEEFQIPTEDSFLLRFLRSKKYDVKRSFKCLKIYYGLKSMYPEILNKVPSDIKGLLEKNIVYLTMKRGYNAEGVLIFLIGDVDENVLNVEDIFRTGFLSADIGIDAEVSQVCGSSIIFDFKDVSLKKLAYLSTPTTISLLPRGLQDAWPHRINGVHIVNEPPFFTFTFNMIKPMLSRKMKNRIHFHGNNLKNLYKYFPVEILPQQLGGLAGPKEFQEYQTSILDRQKLGEKLSEFVYKGVKYP</sequence>
<dbReference type="SUPFAM" id="SSF46938">
    <property type="entry name" value="CRAL/TRIO N-terminal domain"/>
    <property type="match status" value="1"/>
</dbReference>
<keyword evidence="3" id="KW-1185">Reference proteome</keyword>
<dbReference type="CDD" id="cd00170">
    <property type="entry name" value="SEC14"/>
    <property type="match status" value="1"/>
</dbReference>
<evidence type="ECO:0000313" key="2">
    <source>
        <dbReference type="EMBL" id="GFQ71062.1"/>
    </source>
</evidence>
<dbReference type="InterPro" id="IPR011074">
    <property type="entry name" value="CRAL/TRIO_N_dom"/>
</dbReference>
<dbReference type="EMBL" id="BMAO01011062">
    <property type="protein sequence ID" value="GFQ71062.1"/>
    <property type="molecule type" value="Genomic_DNA"/>
</dbReference>
<dbReference type="SMART" id="SM01100">
    <property type="entry name" value="CRAL_TRIO_N"/>
    <property type="match status" value="1"/>
</dbReference>
<comment type="caution">
    <text evidence="2">The sequence shown here is derived from an EMBL/GenBank/DDBJ whole genome shotgun (WGS) entry which is preliminary data.</text>
</comment>
<proteinExistence type="predicted"/>
<reference evidence="2" key="1">
    <citation type="submission" date="2020-07" db="EMBL/GenBank/DDBJ databases">
        <title>Multicomponent nature underlies the extraordinary mechanical properties of spider dragline silk.</title>
        <authorList>
            <person name="Kono N."/>
            <person name="Nakamura H."/>
            <person name="Mori M."/>
            <person name="Yoshida Y."/>
            <person name="Ohtoshi R."/>
            <person name="Malay A.D."/>
            <person name="Moran D.A.P."/>
            <person name="Tomita M."/>
            <person name="Numata K."/>
            <person name="Arakawa K."/>
        </authorList>
    </citation>
    <scope>NUCLEOTIDE SEQUENCE</scope>
</reference>
<dbReference type="Gene3D" id="1.20.5.1200">
    <property type="entry name" value="Alpha-tocopherol transfer"/>
    <property type="match status" value="1"/>
</dbReference>